<name>A0ABX2AS14_9BACT</name>
<evidence type="ECO:0000313" key="9">
    <source>
        <dbReference type="EMBL" id="NPE13512.1"/>
    </source>
</evidence>
<dbReference type="Gene3D" id="2.60.40.1180">
    <property type="entry name" value="Golgi alpha-mannosidase II"/>
    <property type="match status" value="1"/>
</dbReference>
<evidence type="ECO:0000256" key="2">
    <source>
        <dbReference type="ARBA" id="ARBA00012662"/>
    </source>
</evidence>
<proteinExistence type="inferred from homology"/>
<evidence type="ECO:0000256" key="6">
    <source>
        <dbReference type="SAM" id="SignalP"/>
    </source>
</evidence>
<evidence type="ECO:0000256" key="1">
    <source>
        <dbReference type="ARBA" id="ARBA00007951"/>
    </source>
</evidence>
<accession>A0ABX2AS14</accession>
<dbReference type="InterPro" id="IPR057739">
    <property type="entry name" value="Glyco_hydro_29_N"/>
</dbReference>
<feature type="chain" id="PRO_5046325504" description="alpha-L-fucosidase" evidence="6">
    <location>
        <begin position="23"/>
        <end position="556"/>
    </location>
</feature>
<dbReference type="InterPro" id="IPR017853">
    <property type="entry name" value="GH"/>
</dbReference>
<dbReference type="InterPro" id="IPR031919">
    <property type="entry name" value="Fucosidase_C"/>
</dbReference>
<sequence length="556" mass="63696">MNKTMYSVITCALLLTANTAQAQDYQLKVSEAQQPMDKGKYEPTWESLRQYETPEWFRNAKFGIWAHWGPQCVEGSGDWMAREMYMEGTAKYNHHRKHYGHQSEFGFKDVLPLFKAENWNPEKLVRFYKDIGAEYFFALGNHHDNFDLWDSQYQEWNSMNIGPKRDILGEWAAAAQKAGLPFGISFHADHAWMWYEPSRRFDLKGDMRGVKYDGWLTKEDGYKPNADGTEKWWKGLDPQNLYAQNHDMSSKMWDNGGIHSQWGWAGGAIMPTEEYVTNFYNRTLDAINRYSPDLIYFDVTVLPFYPISDAGMKITAHMYNHHLKTRTATRIKNGNNPDPGVVFGKILSDNQKEALVWDVERGAPNKIMERPWQCCNCLGDWHYNTSTYEHGRYKSAATVVKLLVDIVSKNGNMLLSVPLRADGTFDEKEEAILKEFGAWMKVNKESIVGTRPWRTFGEGPIADSDIAINAQGFNDGQYTKAGADEIRFTSKGNVIYATALAWPDNMTVNIRSLATEKIKSIELLGYGKVKFTQTNDKLTVPLPKKVNTIAPVLKIR</sequence>
<dbReference type="Pfam" id="PF16757">
    <property type="entry name" value="Fucosidase_C"/>
    <property type="match status" value="1"/>
</dbReference>
<keyword evidence="10" id="KW-1185">Reference proteome</keyword>
<evidence type="ECO:0000256" key="3">
    <source>
        <dbReference type="ARBA" id="ARBA00022729"/>
    </source>
</evidence>
<organism evidence="9 10">
    <name type="scientific">Xylanibacter rodentium</name>
    <dbReference type="NCBI Taxonomy" id="2736289"/>
    <lineage>
        <taxon>Bacteria</taxon>
        <taxon>Pseudomonadati</taxon>
        <taxon>Bacteroidota</taxon>
        <taxon>Bacteroidia</taxon>
        <taxon>Bacteroidales</taxon>
        <taxon>Prevotellaceae</taxon>
        <taxon>Xylanibacter</taxon>
    </lineage>
</organism>
<dbReference type="EMBL" id="JABKKE010000005">
    <property type="protein sequence ID" value="NPE13512.1"/>
    <property type="molecule type" value="Genomic_DNA"/>
</dbReference>
<comment type="caution">
    <text evidence="9">The sequence shown here is derived from an EMBL/GenBank/DDBJ whole genome shotgun (WGS) entry which is preliminary data.</text>
</comment>
<dbReference type="Pfam" id="PF01120">
    <property type="entry name" value="Alpha_L_fucos"/>
    <property type="match status" value="1"/>
</dbReference>
<dbReference type="Proteomes" id="UP001193734">
    <property type="component" value="Unassembled WGS sequence"/>
</dbReference>
<keyword evidence="4" id="KW-0378">Hydrolase</keyword>
<comment type="similarity">
    <text evidence="1">Belongs to the glycosyl hydrolase 29 family.</text>
</comment>
<feature type="domain" description="Alpha-L-fucosidase C-terminal" evidence="8">
    <location>
        <begin position="484"/>
        <end position="555"/>
    </location>
</feature>
<evidence type="ECO:0000313" key="10">
    <source>
        <dbReference type="Proteomes" id="UP001193734"/>
    </source>
</evidence>
<dbReference type="SUPFAM" id="SSF51445">
    <property type="entry name" value="(Trans)glycosidases"/>
    <property type="match status" value="1"/>
</dbReference>
<reference evidence="9 10" key="1">
    <citation type="submission" date="2020-05" db="EMBL/GenBank/DDBJ databases">
        <title>Distinct polysaccharide utilization as determinants for interspecies competition between intestinal Prevotella spp.</title>
        <authorList>
            <person name="Galvez E.J.C."/>
            <person name="Iljazovic A."/>
            <person name="Strowig T."/>
        </authorList>
    </citation>
    <scope>NUCLEOTIDE SEQUENCE [LARGE SCALE GENOMIC DNA]</scope>
    <source>
        <strain evidence="9 10">PROD</strain>
    </source>
</reference>
<dbReference type="SMART" id="SM00812">
    <property type="entry name" value="Alpha_L_fucos"/>
    <property type="match status" value="1"/>
</dbReference>
<feature type="domain" description="Glycoside hydrolase family 29 N-terminal" evidence="7">
    <location>
        <begin position="31"/>
        <end position="445"/>
    </location>
</feature>
<dbReference type="Gene3D" id="3.20.20.80">
    <property type="entry name" value="Glycosidases"/>
    <property type="match status" value="1"/>
</dbReference>
<dbReference type="PANTHER" id="PTHR10030:SF37">
    <property type="entry name" value="ALPHA-L-FUCOSIDASE-RELATED"/>
    <property type="match status" value="1"/>
</dbReference>
<dbReference type="InterPro" id="IPR000933">
    <property type="entry name" value="Glyco_hydro_29"/>
</dbReference>
<dbReference type="InterPro" id="IPR013780">
    <property type="entry name" value="Glyco_hydro_b"/>
</dbReference>
<keyword evidence="3 6" id="KW-0732">Signal</keyword>
<dbReference type="PANTHER" id="PTHR10030">
    <property type="entry name" value="ALPHA-L-FUCOSIDASE"/>
    <property type="match status" value="1"/>
</dbReference>
<keyword evidence="5" id="KW-0326">Glycosidase</keyword>
<evidence type="ECO:0000259" key="7">
    <source>
        <dbReference type="Pfam" id="PF01120"/>
    </source>
</evidence>
<protein>
    <recommendedName>
        <fullName evidence="2">alpha-L-fucosidase</fullName>
        <ecNumber evidence="2">3.2.1.51</ecNumber>
    </recommendedName>
</protein>
<evidence type="ECO:0000259" key="8">
    <source>
        <dbReference type="Pfam" id="PF16757"/>
    </source>
</evidence>
<evidence type="ECO:0000256" key="4">
    <source>
        <dbReference type="ARBA" id="ARBA00022801"/>
    </source>
</evidence>
<evidence type="ECO:0000256" key="5">
    <source>
        <dbReference type="ARBA" id="ARBA00023295"/>
    </source>
</evidence>
<dbReference type="EC" id="3.2.1.51" evidence="2"/>
<feature type="signal peptide" evidence="6">
    <location>
        <begin position="1"/>
        <end position="22"/>
    </location>
</feature>
<gene>
    <name evidence="9" type="ORF">HPS55_04075</name>
</gene>